<reference evidence="1 2" key="1">
    <citation type="submission" date="2024-03" db="EMBL/GenBank/DDBJ databases">
        <authorList>
            <person name="Gkanogiannis A."/>
            <person name="Becerra Lopez-Lavalle L."/>
        </authorList>
    </citation>
    <scope>NUCLEOTIDE SEQUENCE [LARGE SCALE GENOMIC DNA]</scope>
</reference>
<gene>
    <name evidence="1" type="ORF">CITCOLO1_LOCUS18583</name>
</gene>
<proteinExistence type="predicted"/>
<accession>A0ABP0Z379</accession>
<sequence length="73" mass="8260">MTWQLGPTETAGRISDGRKPYNCVGPDDVGFMQHPSDLKPTLYSHFYITLEVRKAGVRIDLEVNFGARRSSEF</sequence>
<dbReference type="Proteomes" id="UP001642487">
    <property type="component" value="Chromosome 7"/>
</dbReference>
<dbReference type="EMBL" id="OZ021741">
    <property type="protein sequence ID" value="CAK9326243.1"/>
    <property type="molecule type" value="Genomic_DNA"/>
</dbReference>
<protein>
    <submittedName>
        <fullName evidence="1">Uncharacterized protein</fullName>
    </submittedName>
</protein>
<organism evidence="1 2">
    <name type="scientific">Citrullus colocynthis</name>
    <name type="common">colocynth</name>
    <dbReference type="NCBI Taxonomy" id="252529"/>
    <lineage>
        <taxon>Eukaryota</taxon>
        <taxon>Viridiplantae</taxon>
        <taxon>Streptophyta</taxon>
        <taxon>Embryophyta</taxon>
        <taxon>Tracheophyta</taxon>
        <taxon>Spermatophyta</taxon>
        <taxon>Magnoliopsida</taxon>
        <taxon>eudicotyledons</taxon>
        <taxon>Gunneridae</taxon>
        <taxon>Pentapetalae</taxon>
        <taxon>rosids</taxon>
        <taxon>fabids</taxon>
        <taxon>Cucurbitales</taxon>
        <taxon>Cucurbitaceae</taxon>
        <taxon>Benincaseae</taxon>
        <taxon>Citrullus</taxon>
    </lineage>
</organism>
<evidence type="ECO:0000313" key="2">
    <source>
        <dbReference type="Proteomes" id="UP001642487"/>
    </source>
</evidence>
<evidence type="ECO:0000313" key="1">
    <source>
        <dbReference type="EMBL" id="CAK9326243.1"/>
    </source>
</evidence>
<keyword evidence="2" id="KW-1185">Reference proteome</keyword>
<name>A0ABP0Z379_9ROSI</name>